<feature type="domain" description="C-methyltransferase" evidence="2">
    <location>
        <begin position="241"/>
        <end position="399"/>
    </location>
</feature>
<dbReference type="OrthoDB" id="115747at2157"/>
<feature type="domain" description="Methyltransferase putative zinc binding" evidence="1">
    <location>
        <begin position="3"/>
        <end position="64"/>
    </location>
</feature>
<gene>
    <name evidence="3" type="ORF">MBCUR_06660</name>
</gene>
<dbReference type="Gene3D" id="3.40.50.720">
    <property type="entry name" value="NAD(P)-binding Rossmann-like Domain"/>
    <property type="match status" value="1"/>
</dbReference>
<dbReference type="Pfam" id="PF08484">
    <property type="entry name" value="Methyltransf_14"/>
    <property type="match status" value="1"/>
</dbReference>
<evidence type="ECO:0000259" key="1">
    <source>
        <dbReference type="Pfam" id="PF08421"/>
    </source>
</evidence>
<dbReference type="Proteomes" id="UP000077245">
    <property type="component" value="Unassembled WGS sequence"/>
</dbReference>
<evidence type="ECO:0000313" key="4">
    <source>
        <dbReference type="Proteomes" id="UP000077245"/>
    </source>
</evidence>
<dbReference type="Gene3D" id="6.20.50.110">
    <property type="entry name" value="Methyltransferase, zinc-binding domain"/>
    <property type="match status" value="1"/>
</dbReference>
<accession>A0A166BUW8</accession>
<evidence type="ECO:0000259" key="2">
    <source>
        <dbReference type="Pfam" id="PF08484"/>
    </source>
</evidence>
<protein>
    <recommendedName>
        <fullName evidence="5">SAM-dependent methyltransferase</fullName>
    </recommendedName>
</protein>
<dbReference type="InterPro" id="IPR029063">
    <property type="entry name" value="SAM-dependent_MTases_sf"/>
</dbReference>
<dbReference type="SUPFAM" id="SSF53335">
    <property type="entry name" value="S-adenosyl-L-methionine-dependent methyltransferases"/>
    <property type="match status" value="1"/>
</dbReference>
<dbReference type="EMBL" id="LWMV01000136">
    <property type="protein sequence ID" value="KZX13840.1"/>
    <property type="molecule type" value="Genomic_DNA"/>
</dbReference>
<dbReference type="InterPro" id="IPR013630">
    <property type="entry name" value="Methyltransf_Zn-bd_dom_put"/>
</dbReference>
<evidence type="ECO:0000313" key="3">
    <source>
        <dbReference type="EMBL" id="KZX13840.1"/>
    </source>
</evidence>
<dbReference type="PANTHER" id="PTHR43861">
    <property type="entry name" value="TRANS-ACONITATE 2-METHYLTRANSFERASE-RELATED"/>
    <property type="match status" value="1"/>
</dbReference>
<sequence>MKCRHCGHELKWEFVDLFNSPPSNSYLSKDQLNEGEVSYPLKVFVCDNCFLVQIDEYKKSDKIFNETYTYFSSYSSSWLKHSKNYVDMIIPKLGLDNDSFVIEIASNDGYLLQYFQEKNISSLGIEPTSSTAKIAKEKGINVIEDFFNSSLATKLQKSDLILGNNVLAHVPNINDFVKGLKLALKPNGTITMEFPHLLNLIKYTQFDTIYHEHFSYLSLMTVQRIFKSQGLKIYDVEELQTHGGSLRIYATHIENSSIPINDNLEIIINKEKLAKLDKIEGYKNFELKVQQVKWNLLNFLLNAKKEGKTVVAYGAAAKGNTLLNYSGIKSDAIKFVVDASPYKQNKYMPMSHIPIVCEETIRKEKPDYILILPWNIKDEIINQLAYVKEWNSKFVIAIPNLEVFE</sequence>
<name>A0A166BUW8_9EURY</name>
<evidence type="ECO:0008006" key="5">
    <source>
        <dbReference type="Google" id="ProtNLM"/>
    </source>
</evidence>
<dbReference type="RefSeq" id="WP_067090179.1">
    <property type="nucleotide sequence ID" value="NZ_LWMV01000136.1"/>
</dbReference>
<proteinExistence type="predicted"/>
<organism evidence="3 4">
    <name type="scientific">Methanobrevibacter curvatus</name>
    <dbReference type="NCBI Taxonomy" id="49547"/>
    <lineage>
        <taxon>Archaea</taxon>
        <taxon>Methanobacteriati</taxon>
        <taxon>Methanobacteriota</taxon>
        <taxon>Methanomada group</taxon>
        <taxon>Methanobacteria</taxon>
        <taxon>Methanobacteriales</taxon>
        <taxon>Methanobacteriaceae</taxon>
        <taxon>Methanobrevibacter</taxon>
    </lineage>
</organism>
<dbReference type="Pfam" id="PF08421">
    <property type="entry name" value="Methyltransf_13"/>
    <property type="match status" value="1"/>
</dbReference>
<dbReference type="Pfam" id="PF13489">
    <property type="entry name" value="Methyltransf_23"/>
    <property type="match status" value="1"/>
</dbReference>
<dbReference type="PANTHER" id="PTHR43861:SF5">
    <property type="entry name" value="BLL5978 PROTEIN"/>
    <property type="match status" value="1"/>
</dbReference>
<dbReference type="Gene3D" id="3.40.50.150">
    <property type="entry name" value="Vaccinia Virus protein VP39"/>
    <property type="match status" value="1"/>
</dbReference>
<keyword evidence="4" id="KW-1185">Reference proteome</keyword>
<dbReference type="InterPro" id="IPR013691">
    <property type="entry name" value="MeTrfase_14"/>
</dbReference>
<dbReference type="PATRIC" id="fig|49547.3.peg.710"/>
<comment type="caution">
    <text evidence="3">The sequence shown here is derived from an EMBL/GenBank/DDBJ whole genome shotgun (WGS) entry which is preliminary data.</text>
</comment>
<dbReference type="STRING" id="49547.MBCUR_06660"/>
<dbReference type="AlphaFoldDB" id="A0A166BUW8"/>
<reference evidence="3 4" key="1">
    <citation type="submission" date="2016-04" db="EMBL/GenBank/DDBJ databases">
        <title>Genome sequence of Methanobrevibacter curvatus DSM 11111.</title>
        <authorList>
            <person name="Poehlein A."/>
            <person name="Seedorf H."/>
            <person name="Daniel R."/>
        </authorList>
    </citation>
    <scope>NUCLEOTIDE SEQUENCE [LARGE SCALE GENOMIC DNA]</scope>
    <source>
        <strain evidence="3 4">DSM 11111</strain>
    </source>
</reference>
<dbReference type="InterPro" id="IPR038576">
    <property type="entry name" value="Methyltransf_Zn-bd_dom_put_sf"/>
</dbReference>